<dbReference type="EMBL" id="DXEQ01000031">
    <property type="protein sequence ID" value="HIX71627.1"/>
    <property type="molecule type" value="Genomic_DNA"/>
</dbReference>
<dbReference type="InterPro" id="IPR046778">
    <property type="entry name" value="UPF0758_N"/>
</dbReference>
<dbReference type="PANTHER" id="PTHR30471">
    <property type="entry name" value="DNA REPAIR PROTEIN RADC"/>
    <property type="match status" value="1"/>
</dbReference>
<dbReference type="GO" id="GO:0046872">
    <property type="term" value="F:metal ion binding"/>
    <property type="evidence" value="ECO:0007669"/>
    <property type="project" value="UniProtKB-KW"/>
</dbReference>
<keyword evidence="5" id="KW-0862">Zinc</keyword>
<evidence type="ECO:0000256" key="4">
    <source>
        <dbReference type="ARBA" id="ARBA00022801"/>
    </source>
</evidence>
<keyword evidence="2" id="KW-0645">Protease</keyword>
<keyword evidence="6" id="KW-0482">Metalloprotease</keyword>
<evidence type="ECO:0000256" key="1">
    <source>
        <dbReference type="ARBA" id="ARBA00010243"/>
    </source>
</evidence>
<evidence type="ECO:0000313" key="10">
    <source>
        <dbReference type="Proteomes" id="UP000886805"/>
    </source>
</evidence>
<dbReference type="GO" id="GO:0008237">
    <property type="term" value="F:metallopeptidase activity"/>
    <property type="evidence" value="ECO:0007669"/>
    <property type="project" value="UniProtKB-KW"/>
</dbReference>
<reference evidence="9" key="1">
    <citation type="journal article" date="2021" name="PeerJ">
        <title>Extensive microbial diversity within the chicken gut microbiome revealed by metagenomics and culture.</title>
        <authorList>
            <person name="Gilroy R."/>
            <person name="Ravi A."/>
            <person name="Getino M."/>
            <person name="Pursley I."/>
            <person name="Horton D.L."/>
            <person name="Alikhan N.F."/>
            <person name="Baker D."/>
            <person name="Gharbi K."/>
            <person name="Hall N."/>
            <person name="Watson M."/>
            <person name="Adriaenssens E.M."/>
            <person name="Foster-Nyarko E."/>
            <person name="Jarju S."/>
            <person name="Secka A."/>
            <person name="Antonio M."/>
            <person name="Oren A."/>
            <person name="Chaudhuri R.R."/>
            <person name="La Ragione R."/>
            <person name="Hildebrand F."/>
            <person name="Pallen M.J."/>
        </authorList>
    </citation>
    <scope>NUCLEOTIDE SEQUENCE</scope>
    <source>
        <strain evidence="9">ChiSxjej3B15-1167</strain>
    </source>
</reference>
<dbReference type="NCBIfam" id="NF000642">
    <property type="entry name" value="PRK00024.1"/>
    <property type="match status" value="1"/>
</dbReference>
<keyword evidence="3" id="KW-0479">Metal-binding</keyword>
<evidence type="ECO:0000256" key="6">
    <source>
        <dbReference type="ARBA" id="ARBA00023049"/>
    </source>
</evidence>
<dbReference type="InterPro" id="IPR025657">
    <property type="entry name" value="RadC_JAB"/>
</dbReference>
<accession>A0A9D1X2K2</accession>
<feature type="domain" description="MPN" evidence="8">
    <location>
        <begin position="110"/>
        <end position="232"/>
    </location>
</feature>
<gene>
    <name evidence="9" type="primary">radC</name>
    <name evidence="9" type="ORF">H9849_01260</name>
</gene>
<dbReference type="AlphaFoldDB" id="A0A9D1X2K2"/>
<evidence type="ECO:0000313" key="9">
    <source>
        <dbReference type="EMBL" id="HIX71627.1"/>
    </source>
</evidence>
<evidence type="ECO:0000256" key="5">
    <source>
        <dbReference type="ARBA" id="ARBA00022833"/>
    </source>
</evidence>
<dbReference type="InterPro" id="IPR020891">
    <property type="entry name" value="UPF0758_CS"/>
</dbReference>
<evidence type="ECO:0000256" key="3">
    <source>
        <dbReference type="ARBA" id="ARBA00022723"/>
    </source>
</evidence>
<dbReference type="PROSITE" id="PS01302">
    <property type="entry name" value="UPF0758"/>
    <property type="match status" value="1"/>
</dbReference>
<comment type="caution">
    <text evidence="9">The sequence shown here is derived from an EMBL/GenBank/DDBJ whole genome shotgun (WGS) entry which is preliminary data.</text>
</comment>
<protein>
    <submittedName>
        <fullName evidence="9">DNA repair protein RadC</fullName>
    </submittedName>
</protein>
<evidence type="ECO:0000256" key="7">
    <source>
        <dbReference type="RuleBase" id="RU003797"/>
    </source>
</evidence>
<name>A0A9D1X2K2_9FIRM</name>
<dbReference type="Gene3D" id="3.40.140.10">
    <property type="entry name" value="Cytidine Deaminase, domain 2"/>
    <property type="match status" value="1"/>
</dbReference>
<dbReference type="InterPro" id="IPR001405">
    <property type="entry name" value="UPF0758"/>
</dbReference>
<proteinExistence type="inferred from homology"/>
<evidence type="ECO:0000256" key="2">
    <source>
        <dbReference type="ARBA" id="ARBA00022670"/>
    </source>
</evidence>
<dbReference type="PROSITE" id="PS50249">
    <property type="entry name" value="MPN"/>
    <property type="match status" value="1"/>
</dbReference>
<organism evidence="9 10">
    <name type="scientific">Candidatus Anaerobutyricum stercoripullorum</name>
    <dbReference type="NCBI Taxonomy" id="2838456"/>
    <lineage>
        <taxon>Bacteria</taxon>
        <taxon>Bacillati</taxon>
        <taxon>Bacillota</taxon>
        <taxon>Clostridia</taxon>
        <taxon>Lachnospirales</taxon>
        <taxon>Lachnospiraceae</taxon>
        <taxon>Anaerobutyricum</taxon>
    </lineage>
</organism>
<reference evidence="9" key="2">
    <citation type="submission" date="2021-04" db="EMBL/GenBank/DDBJ databases">
        <authorList>
            <person name="Gilroy R."/>
        </authorList>
    </citation>
    <scope>NUCLEOTIDE SEQUENCE</scope>
    <source>
        <strain evidence="9">ChiSxjej3B15-1167</strain>
    </source>
</reference>
<dbReference type="InterPro" id="IPR037518">
    <property type="entry name" value="MPN"/>
</dbReference>
<dbReference type="Proteomes" id="UP000886805">
    <property type="component" value="Unassembled WGS sequence"/>
</dbReference>
<dbReference type="NCBIfam" id="TIGR00608">
    <property type="entry name" value="radc"/>
    <property type="match status" value="1"/>
</dbReference>
<dbReference type="SUPFAM" id="SSF102712">
    <property type="entry name" value="JAB1/MPN domain"/>
    <property type="match status" value="1"/>
</dbReference>
<keyword evidence="4" id="KW-0378">Hydrolase</keyword>
<dbReference type="CDD" id="cd08071">
    <property type="entry name" value="MPN_DUF2466"/>
    <property type="match status" value="1"/>
</dbReference>
<sequence length="232" mass="26495">MEKRFKTMKERPVSERPYEKCLEYGPESLSDGELLAVILRSGTRECSALELAWKILEKHPVYKGIAGLYHMKIGMLKEIPGIGNVKAIEILCILELSKRLSRTSVDRDADFSSPEHIAAYYMESMRHLEEERVLLLLLDGKHRLMKEIYLSRGTANSAYVSVKSVFIEAFRYEAVHIILLHNHPSGSPEPSREDLVLTRRIREAGELLGIPLTDHIIIGDRCFTSLREQGMM</sequence>
<evidence type="ECO:0000259" key="8">
    <source>
        <dbReference type="PROSITE" id="PS50249"/>
    </source>
</evidence>
<dbReference type="Pfam" id="PF20582">
    <property type="entry name" value="UPF0758_N"/>
    <property type="match status" value="1"/>
</dbReference>
<dbReference type="GO" id="GO:0006508">
    <property type="term" value="P:proteolysis"/>
    <property type="evidence" value="ECO:0007669"/>
    <property type="project" value="UniProtKB-KW"/>
</dbReference>
<comment type="similarity">
    <text evidence="1 7">Belongs to the UPF0758 family.</text>
</comment>
<dbReference type="Pfam" id="PF04002">
    <property type="entry name" value="RadC"/>
    <property type="match status" value="1"/>
</dbReference>
<dbReference type="PANTHER" id="PTHR30471:SF3">
    <property type="entry name" value="UPF0758 PROTEIN YEES-RELATED"/>
    <property type="match status" value="1"/>
</dbReference>